<dbReference type="EMBL" id="JBBWRZ010000003">
    <property type="protein sequence ID" value="KAK8240234.1"/>
    <property type="molecule type" value="Genomic_DNA"/>
</dbReference>
<keyword evidence="3" id="KW-1185">Reference proteome</keyword>
<evidence type="ECO:0008006" key="4">
    <source>
        <dbReference type="Google" id="ProtNLM"/>
    </source>
</evidence>
<keyword evidence="1" id="KW-1133">Transmembrane helix</keyword>
<evidence type="ECO:0000313" key="3">
    <source>
        <dbReference type="Proteomes" id="UP001492380"/>
    </source>
</evidence>
<gene>
    <name evidence="2" type="ORF">HDK90DRAFT_177218</name>
</gene>
<keyword evidence="1" id="KW-0812">Transmembrane</keyword>
<protein>
    <recommendedName>
        <fullName evidence="4">Transmembrane protein</fullName>
    </recommendedName>
</protein>
<sequence>MPSRVDSRHGQSDWKENSTTYLVIGLSQACRAEAVQWRQALCDECPHVSRRRRRSCRRWRRARETNRICPCFSDNFLLFYLELVFWLAFCCTFFFFFLSIPTLAGSFPRHGSSLLACFPVQRVHDVIVIPSQIEFVRHWWLLRALFLPSWRFALVAACFLLRFLLLLPRNIRVGSFSSLPCSFFPNSSPFPYPICLSVARLLAPVALLEESLSLSAAYFVVCSPRNASVRAMMTS</sequence>
<accession>A0ABR1YVL6</accession>
<comment type="caution">
    <text evidence="2">The sequence shown here is derived from an EMBL/GenBank/DDBJ whole genome shotgun (WGS) entry which is preliminary data.</text>
</comment>
<reference evidence="2 3" key="1">
    <citation type="submission" date="2024-04" db="EMBL/GenBank/DDBJ databases">
        <title>Phyllosticta paracitricarpa is synonymous to the EU quarantine fungus P. citricarpa based on phylogenomic analyses.</title>
        <authorList>
            <consortium name="Lawrence Berkeley National Laboratory"/>
            <person name="Van Ingen-Buijs V.A."/>
            <person name="Van Westerhoven A.C."/>
            <person name="Haridas S."/>
            <person name="Skiadas P."/>
            <person name="Martin F."/>
            <person name="Groenewald J.Z."/>
            <person name="Crous P.W."/>
            <person name="Seidl M.F."/>
        </authorList>
    </citation>
    <scope>NUCLEOTIDE SEQUENCE [LARGE SCALE GENOMIC DNA]</scope>
    <source>
        <strain evidence="2 3">CBS 123374</strain>
    </source>
</reference>
<organism evidence="2 3">
    <name type="scientific">Phyllosticta capitalensis</name>
    <dbReference type="NCBI Taxonomy" id="121624"/>
    <lineage>
        <taxon>Eukaryota</taxon>
        <taxon>Fungi</taxon>
        <taxon>Dikarya</taxon>
        <taxon>Ascomycota</taxon>
        <taxon>Pezizomycotina</taxon>
        <taxon>Dothideomycetes</taxon>
        <taxon>Dothideomycetes incertae sedis</taxon>
        <taxon>Botryosphaeriales</taxon>
        <taxon>Phyllostictaceae</taxon>
        <taxon>Phyllosticta</taxon>
    </lineage>
</organism>
<dbReference type="PROSITE" id="PS51257">
    <property type="entry name" value="PROKAR_LIPOPROTEIN"/>
    <property type="match status" value="1"/>
</dbReference>
<proteinExistence type="predicted"/>
<feature type="transmembrane region" description="Helical" evidence="1">
    <location>
        <begin position="149"/>
        <end position="167"/>
    </location>
</feature>
<evidence type="ECO:0000313" key="2">
    <source>
        <dbReference type="EMBL" id="KAK8240234.1"/>
    </source>
</evidence>
<name>A0ABR1YVL6_9PEZI</name>
<feature type="transmembrane region" description="Helical" evidence="1">
    <location>
        <begin position="77"/>
        <end position="100"/>
    </location>
</feature>
<keyword evidence="1" id="KW-0472">Membrane</keyword>
<evidence type="ECO:0000256" key="1">
    <source>
        <dbReference type="SAM" id="Phobius"/>
    </source>
</evidence>
<dbReference type="Proteomes" id="UP001492380">
    <property type="component" value="Unassembled WGS sequence"/>
</dbReference>